<keyword evidence="1" id="KW-0812">Transmembrane</keyword>
<evidence type="ECO:0000256" key="1">
    <source>
        <dbReference type="SAM" id="Phobius"/>
    </source>
</evidence>
<dbReference type="RefSeq" id="WP_116171527.1">
    <property type="nucleotide sequence ID" value="NZ_CP033058.2"/>
</dbReference>
<protein>
    <submittedName>
        <fullName evidence="2">Uncharacterized protein</fullName>
    </submittedName>
</protein>
<feature type="transmembrane region" description="Helical" evidence="1">
    <location>
        <begin position="6"/>
        <end position="27"/>
    </location>
</feature>
<evidence type="ECO:0000313" key="2">
    <source>
        <dbReference type="EMBL" id="AZZ65650.1"/>
    </source>
</evidence>
<name>A0A3Q9VBT7_9BACT</name>
<keyword evidence="1" id="KW-1133">Transmembrane helix</keyword>
<dbReference type="KEGG" id="mphc:DMC14_002550"/>
<gene>
    <name evidence="2" type="ORF">DMC14_002550</name>
</gene>
<feature type="transmembrane region" description="Helical" evidence="1">
    <location>
        <begin position="59"/>
        <end position="84"/>
    </location>
</feature>
<proteinExistence type="predicted"/>
<evidence type="ECO:0000313" key="3">
    <source>
        <dbReference type="Proteomes" id="UP000256585"/>
    </source>
</evidence>
<dbReference type="Proteomes" id="UP000256585">
    <property type="component" value="Chromosome"/>
</dbReference>
<dbReference type="AlphaFoldDB" id="A0A3Q9VBT7"/>
<sequence>MFHWSFYVCIAIIPILISLFAIEIVLFSKRNKIKIKNENNIAKYKLDPKYKKIQKILSGLFILTVIIVITAIVFAFIGFGNAYFKSK</sequence>
<keyword evidence="3" id="KW-1185">Reference proteome</keyword>
<dbReference type="EMBL" id="CP033058">
    <property type="protein sequence ID" value="AZZ65650.1"/>
    <property type="molecule type" value="Genomic_DNA"/>
</dbReference>
<reference evidence="2" key="1">
    <citation type="submission" date="2019-03" db="EMBL/GenBank/DDBJ databases">
        <title>Draft Sequence and Annotation of the Mycoplasma phocicerebrale Strain 1049T Genome.</title>
        <authorList>
            <person name="Frasca S.Jr."/>
            <person name="Kutish G.F."/>
            <person name="Castellanos Gell J."/>
            <person name="Michaels D.L."/>
            <person name="Brown D.R."/>
        </authorList>
    </citation>
    <scope>NUCLEOTIDE SEQUENCE</scope>
    <source>
        <strain evidence="2">1049</strain>
    </source>
</reference>
<accession>A0A3Q9VBT7</accession>
<keyword evidence="1" id="KW-0472">Membrane</keyword>
<organism evidence="2 3">
    <name type="scientific">Metamycoplasma phocicerebrale</name>
    <dbReference type="NCBI Taxonomy" id="142649"/>
    <lineage>
        <taxon>Bacteria</taxon>
        <taxon>Bacillati</taxon>
        <taxon>Mycoplasmatota</taxon>
        <taxon>Mycoplasmoidales</taxon>
        <taxon>Metamycoplasmataceae</taxon>
        <taxon>Metamycoplasma</taxon>
    </lineage>
</organism>